<feature type="domain" description="Mur ligase central" evidence="7">
    <location>
        <begin position="31"/>
        <end position="251"/>
    </location>
</feature>
<evidence type="ECO:0000256" key="4">
    <source>
        <dbReference type="ARBA" id="ARBA00022741"/>
    </source>
</evidence>
<evidence type="ECO:0000313" key="8">
    <source>
        <dbReference type="EMBL" id="CAG8465322.1"/>
    </source>
</evidence>
<gene>
    <name evidence="8" type="ORF">CPELLU_LOCUS815</name>
</gene>
<evidence type="ECO:0000259" key="7">
    <source>
        <dbReference type="Pfam" id="PF08245"/>
    </source>
</evidence>
<keyword evidence="6" id="KW-0460">Magnesium</keyword>
<evidence type="ECO:0000256" key="2">
    <source>
        <dbReference type="ARBA" id="ARBA00022598"/>
    </source>
</evidence>
<dbReference type="GO" id="GO:0005524">
    <property type="term" value="F:ATP binding"/>
    <property type="evidence" value="ECO:0007669"/>
    <property type="project" value="UniProtKB-KW"/>
</dbReference>
<dbReference type="GO" id="GO:0005829">
    <property type="term" value="C:cytosol"/>
    <property type="evidence" value="ECO:0007669"/>
    <property type="project" value="TreeGrafter"/>
</dbReference>
<dbReference type="PANTHER" id="PTHR11136">
    <property type="entry name" value="FOLYLPOLYGLUTAMATE SYNTHASE-RELATED"/>
    <property type="match status" value="1"/>
</dbReference>
<dbReference type="GO" id="GO:0004326">
    <property type="term" value="F:tetrahydrofolylpolyglutamate synthase activity"/>
    <property type="evidence" value="ECO:0007669"/>
    <property type="project" value="InterPro"/>
</dbReference>
<dbReference type="InterPro" id="IPR018109">
    <property type="entry name" value="Folylpolyglutamate_synth_CS"/>
</dbReference>
<evidence type="ECO:0000256" key="3">
    <source>
        <dbReference type="ARBA" id="ARBA00022723"/>
    </source>
</evidence>
<keyword evidence="2" id="KW-0436">Ligase</keyword>
<evidence type="ECO:0000256" key="6">
    <source>
        <dbReference type="ARBA" id="ARBA00022842"/>
    </source>
</evidence>
<evidence type="ECO:0000256" key="5">
    <source>
        <dbReference type="ARBA" id="ARBA00022840"/>
    </source>
</evidence>
<dbReference type="SUPFAM" id="SSF53623">
    <property type="entry name" value="MurD-like peptide ligases, catalytic domain"/>
    <property type="match status" value="1"/>
</dbReference>
<dbReference type="AlphaFoldDB" id="A0A9N8Z329"/>
<reference evidence="8" key="1">
    <citation type="submission" date="2021-06" db="EMBL/GenBank/DDBJ databases">
        <authorList>
            <person name="Kallberg Y."/>
            <person name="Tangrot J."/>
            <person name="Rosling A."/>
        </authorList>
    </citation>
    <scope>NUCLEOTIDE SEQUENCE</scope>
    <source>
        <strain evidence="8">FL966</strain>
    </source>
</reference>
<dbReference type="GO" id="GO:0046872">
    <property type="term" value="F:metal ion binding"/>
    <property type="evidence" value="ECO:0007669"/>
    <property type="project" value="UniProtKB-KW"/>
</dbReference>
<accession>A0A9N8Z329</accession>
<dbReference type="NCBIfam" id="TIGR01499">
    <property type="entry name" value="folC"/>
    <property type="match status" value="1"/>
</dbReference>
<comment type="caution">
    <text evidence="8">The sequence shown here is derived from an EMBL/GenBank/DDBJ whole genome shotgun (WGS) entry which is preliminary data.</text>
</comment>
<organism evidence="8 9">
    <name type="scientific">Cetraspora pellucida</name>
    <dbReference type="NCBI Taxonomy" id="1433469"/>
    <lineage>
        <taxon>Eukaryota</taxon>
        <taxon>Fungi</taxon>
        <taxon>Fungi incertae sedis</taxon>
        <taxon>Mucoromycota</taxon>
        <taxon>Glomeromycotina</taxon>
        <taxon>Glomeromycetes</taxon>
        <taxon>Diversisporales</taxon>
        <taxon>Gigasporaceae</taxon>
        <taxon>Cetraspora</taxon>
    </lineage>
</organism>
<dbReference type="InterPro" id="IPR036615">
    <property type="entry name" value="Mur_ligase_C_dom_sf"/>
</dbReference>
<evidence type="ECO:0000256" key="1">
    <source>
        <dbReference type="ARBA" id="ARBA00008276"/>
    </source>
</evidence>
<dbReference type="EMBL" id="CAJVQA010000262">
    <property type="protein sequence ID" value="CAG8465322.1"/>
    <property type="molecule type" value="Genomic_DNA"/>
</dbReference>
<dbReference type="InterPro" id="IPR001645">
    <property type="entry name" value="Folylpolyglutamate_synth"/>
</dbReference>
<keyword evidence="9" id="KW-1185">Reference proteome</keyword>
<dbReference type="Proteomes" id="UP000789759">
    <property type="component" value="Unassembled WGS sequence"/>
</dbReference>
<dbReference type="InterPro" id="IPR036565">
    <property type="entry name" value="Mur-like_cat_sf"/>
</dbReference>
<dbReference type="OrthoDB" id="5212574at2759"/>
<dbReference type="SUPFAM" id="SSF53244">
    <property type="entry name" value="MurD-like peptide ligases, peptide-binding domain"/>
    <property type="match status" value="1"/>
</dbReference>
<sequence>MSTSINLGLTRIYSILDLLDKPYQRLSVVHIAGTNGKGSVSAYIDQIIMKSGFKTARFNSPHLIEPYDSIKINGQPIQKDDYNKTYNLINVVNSNNHIGASPFELLTATAIWWFDFQKVDLAIIEVGLGGRLDATNVFESPNLCIITSIGMDHMNFLGNNIEAVSKEKAGIMKTGCKVVIAPQIEQVAENTLKKYSEDIGCSQVVFARPATWKSEIVGLASMELLNKTQFEFFIPLKGDFQLENAATAILAIDLLRKTEYKFSTITNDHIKNGIACTQWPGRLQWVDISKIVKLTKTFQVLVDGAHNPPAAKVLRNYVDKQLQLQNKEITKTCNVCWIFAATEGKDISKILELLMRNGDSLFAVRFTNVEGMPWVKCYNSQVILECVNSLEQKVNSKVVDSLGEAFGQAFAGYNKQYQIVVLCGSFVECKKRVPAWIIHKWTKRLLEISIDLGSKLEPKLGYKYIQSSYLFEVVTSFINRPTKMCGIDKRLKRCKGDLAAGK</sequence>
<dbReference type="InterPro" id="IPR013221">
    <property type="entry name" value="Mur_ligase_cen"/>
</dbReference>
<dbReference type="Pfam" id="PF08245">
    <property type="entry name" value="Mur_ligase_M"/>
    <property type="match status" value="1"/>
</dbReference>
<keyword evidence="4" id="KW-0547">Nucleotide-binding</keyword>
<dbReference type="GO" id="GO:0008841">
    <property type="term" value="F:dihydrofolate synthase activity"/>
    <property type="evidence" value="ECO:0007669"/>
    <property type="project" value="TreeGrafter"/>
</dbReference>
<dbReference type="PANTHER" id="PTHR11136:SF0">
    <property type="entry name" value="DIHYDROFOLATE SYNTHETASE-RELATED"/>
    <property type="match status" value="1"/>
</dbReference>
<keyword evidence="5" id="KW-0067">ATP-binding</keyword>
<evidence type="ECO:0000313" key="9">
    <source>
        <dbReference type="Proteomes" id="UP000789759"/>
    </source>
</evidence>
<comment type="similarity">
    <text evidence="1">Belongs to the folylpolyglutamate synthase family.</text>
</comment>
<keyword evidence="3" id="KW-0479">Metal-binding</keyword>
<protein>
    <submittedName>
        <fullName evidence="8">15817_t:CDS:1</fullName>
    </submittedName>
</protein>
<dbReference type="GO" id="GO:0005739">
    <property type="term" value="C:mitochondrion"/>
    <property type="evidence" value="ECO:0007669"/>
    <property type="project" value="TreeGrafter"/>
</dbReference>
<proteinExistence type="inferred from homology"/>
<name>A0A9N8Z329_9GLOM</name>
<dbReference type="Gene3D" id="3.40.1190.10">
    <property type="entry name" value="Mur-like, catalytic domain"/>
    <property type="match status" value="1"/>
</dbReference>
<dbReference type="PROSITE" id="PS01011">
    <property type="entry name" value="FOLYLPOLYGLU_SYNT_1"/>
    <property type="match status" value="1"/>
</dbReference>
<dbReference type="Gene3D" id="3.90.190.20">
    <property type="entry name" value="Mur ligase, C-terminal domain"/>
    <property type="match status" value="1"/>
</dbReference>